<comment type="subcellular location">
    <subcellularLocation>
        <location evidence="1">Membrane</location>
        <topology evidence="1">Single-pass type I membrane protein</topology>
    </subcellularLocation>
</comment>
<evidence type="ECO:0000313" key="14">
    <source>
        <dbReference type="Ensembl" id="ENSLACP00000002396.1"/>
    </source>
</evidence>
<dbReference type="SMART" id="SM00920">
    <property type="entry name" value="MHC_II_alpha"/>
    <property type="match status" value="1"/>
</dbReference>
<dbReference type="InterPro" id="IPR013783">
    <property type="entry name" value="Ig-like_fold"/>
</dbReference>
<dbReference type="Ensembl" id="ENSLACT00000002416.1">
    <property type="protein sequence ID" value="ENSLACP00000002396.1"/>
    <property type="gene ID" value="ENSLACG00000002141.1"/>
</dbReference>
<evidence type="ECO:0000313" key="15">
    <source>
        <dbReference type="Proteomes" id="UP000008672"/>
    </source>
</evidence>
<sequence length="229" mass="26196">VESEHTLSQTGFCQTGHPNGDYNFMLDNEEAFSVDLEEKETVWRLPQFKDLAQVQAARALENMQVCKTNLDIIKKAVNKTLADNDPPDVRVYPEDQVEFGKSNILICFMDNFFPPVLNVSWYRNGELVSEGVSDTDFYHKTNYRFRRFSYLVFTPEVGDIYSCHVEHWGLEEPLNKFWEPDEPPSTPEVTGTVVFAFGLALGLIGVAIGTILLTKGMKRNQNTRRQNTF</sequence>
<dbReference type="FunCoup" id="H2ZYC5">
    <property type="interactions" value="509"/>
</dbReference>
<reference evidence="14" key="2">
    <citation type="submission" date="2025-08" db="UniProtKB">
        <authorList>
            <consortium name="Ensembl"/>
        </authorList>
    </citation>
    <scope>IDENTIFICATION</scope>
</reference>
<dbReference type="Proteomes" id="UP000008672">
    <property type="component" value="Unassembled WGS sequence"/>
</dbReference>
<dbReference type="eggNOG" id="ENOG502RXYJ">
    <property type="taxonomic scope" value="Eukaryota"/>
</dbReference>
<dbReference type="Pfam" id="PF07654">
    <property type="entry name" value="C1-set"/>
    <property type="match status" value="1"/>
</dbReference>
<dbReference type="CDD" id="cd05767">
    <property type="entry name" value="IgC1_MHC_II_alpha"/>
    <property type="match status" value="1"/>
</dbReference>
<dbReference type="InterPro" id="IPR014745">
    <property type="entry name" value="MHC_II_a/b_N"/>
</dbReference>
<dbReference type="Gene3D" id="2.60.40.10">
    <property type="entry name" value="Immunoglobulins"/>
    <property type="match status" value="1"/>
</dbReference>
<dbReference type="Bgee" id="ENSLACG00000002141">
    <property type="expression patterns" value="Expressed in muscle tissue and 6 other cell types or tissues"/>
</dbReference>
<evidence type="ECO:0000256" key="12">
    <source>
        <dbReference type="SAM" id="Phobius"/>
    </source>
</evidence>
<dbReference type="PANTHER" id="PTHR19944:SF86">
    <property type="entry name" value="HLA CLASS II HISTOCOMPATIBILITY ANTIGEN, DR ALPHA CHAIN"/>
    <property type="match status" value="1"/>
</dbReference>
<evidence type="ECO:0000256" key="1">
    <source>
        <dbReference type="ARBA" id="ARBA00004479"/>
    </source>
</evidence>
<dbReference type="HOGENOM" id="CLU_069380_0_0_1"/>
<reference evidence="15" key="1">
    <citation type="submission" date="2011-08" db="EMBL/GenBank/DDBJ databases">
        <title>The draft genome of Latimeria chalumnae.</title>
        <authorList>
            <person name="Di Palma F."/>
            <person name="Alfoldi J."/>
            <person name="Johnson J."/>
            <person name="Berlin A."/>
            <person name="Gnerre S."/>
            <person name="Jaffe D."/>
            <person name="MacCallum I."/>
            <person name="Young S."/>
            <person name="Walker B.J."/>
            <person name="Lander E."/>
            <person name="Lindblad-Toh K."/>
        </authorList>
    </citation>
    <scope>NUCLEOTIDE SEQUENCE [LARGE SCALE GENOMIC DNA]</scope>
    <source>
        <strain evidence="15">Wild caught</strain>
    </source>
</reference>
<keyword evidence="7" id="KW-1064">Adaptive immunity</keyword>
<dbReference type="AlphaFoldDB" id="H2ZYC5"/>
<evidence type="ECO:0000256" key="11">
    <source>
        <dbReference type="ARBA" id="ARBA00023182"/>
    </source>
</evidence>
<dbReference type="InterPro" id="IPR001003">
    <property type="entry name" value="MHC_II_a_N"/>
</dbReference>
<evidence type="ECO:0000256" key="5">
    <source>
        <dbReference type="ARBA" id="ARBA00022859"/>
    </source>
</evidence>
<dbReference type="Gene3D" id="3.10.320.10">
    <property type="entry name" value="Class II Histocompatibility Antigen, M Beta Chain, Chain B, domain 1"/>
    <property type="match status" value="1"/>
</dbReference>
<keyword evidence="8 12" id="KW-0472">Membrane</keyword>
<dbReference type="PROSITE" id="PS50835">
    <property type="entry name" value="IG_LIKE"/>
    <property type="match status" value="1"/>
</dbReference>
<keyword evidence="6 12" id="KW-1133">Transmembrane helix</keyword>
<keyword evidence="4" id="KW-0732">Signal</keyword>
<dbReference type="InterPro" id="IPR003006">
    <property type="entry name" value="Ig/MHC_CS"/>
</dbReference>
<dbReference type="InterPro" id="IPR003597">
    <property type="entry name" value="Ig_C1-set"/>
</dbReference>
<dbReference type="InterPro" id="IPR050160">
    <property type="entry name" value="MHC/Immunoglobulin"/>
</dbReference>
<accession>H2ZYC5</accession>
<dbReference type="GO" id="GO:0002250">
    <property type="term" value="P:adaptive immune response"/>
    <property type="evidence" value="ECO:0007669"/>
    <property type="project" value="UniProtKB-KW"/>
</dbReference>
<proteinExistence type="inferred from homology"/>
<organism evidence="14 15">
    <name type="scientific">Latimeria chalumnae</name>
    <name type="common">Coelacanth</name>
    <dbReference type="NCBI Taxonomy" id="7897"/>
    <lineage>
        <taxon>Eukaryota</taxon>
        <taxon>Metazoa</taxon>
        <taxon>Chordata</taxon>
        <taxon>Craniata</taxon>
        <taxon>Vertebrata</taxon>
        <taxon>Euteleostomi</taxon>
        <taxon>Coelacanthiformes</taxon>
        <taxon>Coelacanthidae</taxon>
        <taxon>Latimeria</taxon>
    </lineage>
</organism>
<feature type="transmembrane region" description="Helical" evidence="12">
    <location>
        <begin position="193"/>
        <end position="214"/>
    </location>
</feature>
<evidence type="ECO:0000256" key="7">
    <source>
        <dbReference type="ARBA" id="ARBA00023130"/>
    </source>
</evidence>
<dbReference type="InterPro" id="IPR011162">
    <property type="entry name" value="MHC_I/II-like_Ag-recog"/>
</dbReference>
<keyword evidence="5" id="KW-0391">Immunity</keyword>
<reference evidence="14" key="3">
    <citation type="submission" date="2025-09" db="UniProtKB">
        <authorList>
            <consortium name="Ensembl"/>
        </authorList>
    </citation>
    <scope>IDENTIFICATION</scope>
</reference>
<evidence type="ECO:0000256" key="3">
    <source>
        <dbReference type="ARBA" id="ARBA00022692"/>
    </source>
</evidence>
<evidence type="ECO:0000256" key="9">
    <source>
        <dbReference type="ARBA" id="ARBA00023157"/>
    </source>
</evidence>
<protein>
    <recommendedName>
        <fullName evidence="13">Ig-like domain-containing protein</fullName>
    </recommendedName>
</protein>
<evidence type="ECO:0000256" key="6">
    <source>
        <dbReference type="ARBA" id="ARBA00022989"/>
    </source>
</evidence>
<dbReference type="PANTHER" id="PTHR19944">
    <property type="entry name" value="MHC CLASS II-RELATED"/>
    <property type="match status" value="1"/>
</dbReference>
<dbReference type="Pfam" id="PF00993">
    <property type="entry name" value="MHC_II_alpha"/>
    <property type="match status" value="1"/>
</dbReference>
<feature type="domain" description="Ig-like" evidence="13">
    <location>
        <begin position="87"/>
        <end position="190"/>
    </location>
</feature>
<dbReference type="PROSITE" id="PS00290">
    <property type="entry name" value="IG_MHC"/>
    <property type="match status" value="1"/>
</dbReference>
<dbReference type="EMBL" id="AFYH01264852">
    <property type="status" value="NOT_ANNOTATED_CDS"/>
    <property type="molecule type" value="Genomic_DNA"/>
</dbReference>
<dbReference type="SUPFAM" id="SSF54452">
    <property type="entry name" value="MHC antigen-recognition domain"/>
    <property type="match status" value="1"/>
</dbReference>
<evidence type="ECO:0000256" key="2">
    <source>
        <dbReference type="ARBA" id="ARBA00007394"/>
    </source>
</evidence>
<evidence type="ECO:0000259" key="13">
    <source>
        <dbReference type="PROSITE" id="PS50835"/>
    </source>
</evidence>
<dbReference type="InterPro" id="IPR036179">
    <property type="entry name" value="Ig-like_dom_sf"/>
</dbReference>
<dbReference type="SUPFAM" id="SSF48726">
    <property type="entry name" value="Immunoglobulin"/>
    <property type="match status" value="1"/>
</dbReference>
<name>H2ZYC5_LATCH</name>
<dbReference type="InterPro" id="IPR007110">
    <property type="entry name" value="Ig-like_dom"/>
</dbReference>
<keyword evidence="9" id="KW-1015">Disulfide bond</keyword>
<comment type="similarity">
    <text evidence="2">Belongs to the MHC class II family.</text>
</comment>
<evidence type="ECO:0000256" key="4">
    <source>
        <dbReference type="ARBA" id="ARBA00022729"/>
    </source>
</evidence>
<dbReference type="GeneTree" id="ENSGT00940000161847"/>
<dbReference type="GO" id="GO:0042613">
    <property type="term" value="C:MHC class II protein complex"/>
    <property type="evidence" value="ECO:0007669"/>
    <property type="project" value="UniProtKB-KW"/>
</dbReference>
<evidence type="ECO:0000256" key="10">
    <source>
        <dbReference type="ARBA" id="ARBA00023180"/>
    </source>
</evidence>
<dbReference type="SMART" id="SM00407">
    <property type="entry name" value="IGc1"/>
    <property type="match status" value="1"/>
</dbReference>
<keyword evidence="15" id="KW-1185">Reference proteome</keyword>
<keyword evidence="10" id="KW-0325">Glycoprotein</keyword>
<evidence type="ECO:0000256" key="8">
    <source>
        <dbReference type="ARBA" id="ARBA00023136"/>
    </source>
</evidence>
<keyword evidence="3 12" id="KW-0812">Transmembrane</keyword>
<dbReference type="OMA" id="CPPIGEL"/>
<keyword evidence="11" id="KW-0491">MHC II</keyword>
<dbReference type="GO" id="GO:0002504">
    <property type="term" value="P:antigen processing and presentation of peptide or polysaccharide antigen via MHC class II"/>
    <property type="evidence" value="ECO:0007669"/>
    <property type="project" value="UniProtKB-KW"/>
</dbReference>
<dbReference type="STRING" id="7897.ENSLACP00000002396"/>
<dbReference type="InParanoid" id="H2ZYC5"/>